<dbReference type="Gene3D" id="3.40.50.80">
    <property type="entry name" value="Nucleotide-binding domain of ferredoxin-NADP reductase (FNR) module"/>
    <property type="match status" value="1"/>
</dbReference>
<dbReference type="FunFam" id="3.10.120.10:FF:000001">
    <property type="entry name" value="Cytochrome b5 reductase 4"/>
    <property type="match status" value="1"/>
</dbReference>
<feature type="binding site" evidence="9">
    <location>
        <position position="198"/>
    </location>
    <ligand>
        <name>FAD</name>
        <dbReference type="ChEBI" id="CHEBI:57692"/>
    </ligand>
</feature>
<dbReference type="InterPro" id="IPR001709">
    <property type="entry name" value="Flavoprot_Pyr_Nucl_cyt_Rdtase"/>
</dbReference>
<evidence type="ECO:0000256" key="7">
    <source>
        <dbReference type="ARBA" id="ARBA00023004"/>
    </source>
</evidence>
<evidence type="ECO:0000256" key="2">
    <source>
        <dbReference type="ARBA" id="ARBA00022617"/>
    </source>
</evidence>
<dbReference type="Gene3D" id="2.40.30.10">
    <property type="entry name" value="Translation factors"/>
    <property type="match status" value="1"/>
</dbReference>
<dbReference type="Proteomes" id="UP001209570">
    <property type="component" value="Unassembled WGS sequence"/>
</dbReference>
<dbReference type="GO" id="GO:0046872">
    <property type="term" value="F:metal ion binding"/>
    <property type="evidence" value="ECO:0007669"/>
    <property type="project" value="UniProtKB-UniRule"/>
</dbReference>
<dbReference type="SMART" id="SM01117">
    <property type="entry name" value="Cyt-b5"/>
    <property type="match status" value="1"/>
</dbReference>
<evidence type="ECO:0000259" key="12">
    <source>
        <dbReference type="PROSITE" id="PS51384"/>
    </source>
</evidence>
<dbReference type="EMBL" id="JAKCXM010000104">
    <property type="protein sequence ID" value="KAJ0402368.1"/>
    <property type="molecule type" value="Genomic_DNA"/>
</dbReference>
<dbReference type="Pfam" id="PF00970">
    <property type="entry name" value="FAD_binding_6"/>
    <property type="match status" value="1"/>
</dbReference>
<reference evidence="13" key="1">
    <citation type="submission" date="2021-12" db="EMBL/GenBank/DDBJ databases">
        <title>Prjna785345.</title>
        <authorList>
            <person name="Rujirawat T."/>
            <person name="Krajaejun T."/>
        </authorList>
    </citation>
    <scope>NUCLEOTIDE SEQUENCE</scope>
    <source>
        <strain evidence="13">Pi057C3</strain>
    </source>
</reference>
<keyword evidence="8" id="KW-0520">NAD</keyword>
<dbReference type="GO" id="GO:0071949">
    <property type="term" value="F:FAD binding"/>
    <property type="evidence" value="ECO:0007669"/>
    <property type="project" value="TreeGrafter"/>
</dbReference>
<dbReference type="Pfam" id="PF00175">
    <property type="entry name" value="NAD_binding_1"/>
    <property type="match status" value="1"/>
</dbReference>
<dbReference type="Gene3D" id="3.10.120.10">
    <property type="entry name" value="Cytochrome b5-like heme/steroid binding domain"/>
    <property type="match status" value="1"/>
</dbReference>
<evidence type="ECO:0000256" key="3">
    <source>
        <dbReference type="ARBA" id="ARBA00022630"/>
    </source>
</evidence>
<protein>
    <recommendedName>
        <fullName evidence="15">Nitrate reductase</fullName>
    </recommendedName>
</protein>
<dbReference type="InterPro" id="IPR001433">
    <property type="entry name" value="OxRdtase_FAD/NAD-bd"/>
</dbReference>
<evidence type="ECO:0000313" key="14">
    <source>
        <dbReference type="Proteomes" id="UP001209570"/>
    </source>
</evidence>
<dbReference type="GO" id="GO:0016491">
    <property type="term" value="F:oxidoreductase activity"/>
    <property type="evidence" value="ECO:0007669"/>
    <property type="project" value="UniProtKB-KW"/>
</dbReference>
<dbReference type="SUPFAM" id="SSF55856">
    <property type="entry name" value="Cytochrome b5-like heme/steroid binding domain"/>
    <property type="match status" value="1"/>
</dbReference>
<dbReference type="PRINTS" id="PR00363">
    <property type="entry name" value="CYTOCHROMEB5"/>
</dbReference>
<comment type="cofactor">
    <cofactor evidence="1 9">
        <name>FAD</name>
        <dbReference type="ChEBI" id="CHEBI:57692"/>
    </cofactor>
</comment>
<dbReference type="InterPro" id="IPR018506">
    <property type="entry name" value="Cyt_B5_heme-BS"/>
</dbReference>
<keyword evidence="6" id="KW-0560">Oxidoreductase</keyword>
<evidence type="ECO:0008006" key="15">
    <source>
        <dbReference type="Google" id="ProtNLM"/>
    </source>
</evidence>
<dbReference type="InterPro" id="IPR017927">
    <property type="entry name" value="FAD-bd_FR_type"/>
</dbReference>
<evidence type="ECO:0000256" key="9">
    <source>
        <dbReference type="PIRSR" id="PIRSR601834-1"/>
    </source>
</evidence>
<name>A0AAD5Q742_PYTIN</name>
<feature type="domain" description="FAD-binding FR-type" evidence="12">
    <location>
        <begin position="144"/>
        <end position="247"/>
    </location>
</feature>
<dbReference type="PROSITE" id="PS00191">
    <property type="entry name" value="CYTOCHROME_B5_1"/>
    <property type="match status" value="1"/>
</dbReference>
<feature type="binding site" evidence="9">
    <location>
        <position position="196"/>
    </location>
    <ligand>
        <name>FAD</name>
        <dbReference type="ChEBI" id="CHEBI:57692"/>
    </ligand>
</feature>
<dbReference type="GO" id="GO:0020037">
    <property type="term" value="F:heme binding"/>
    <property type="evidence" value="ECO:0007669"/>
    <property type="project" value="UniProtKB-UniRule"/>
</dbReference>
<dbReference type="Pfam" id="PF00173">
    <property type="entry name" value="Cyt-b5"/>
    <property type="match status" value="1"/>
</dbReference>
<keyword evidence="5 9" id="KW-0274">FAD</keyword>
<dbReference type="PROSITE" id="PS50255">
    <property type="entry name" value="CYTOCHROME_B5_2"/>
    <property type="match status" value="1"/>
</dbReference>
<evidence type="ECO:0000313" key="13">
    <source>
        <dbReference type="EMBL" id="KAJ0402368.1"/>
    </source>
</evidence>
<dbReference type="PROSITE" id="PS51384">
    <property type="entry name" value="FAD_FR"/>
    <property type="match status" value="1"/>
</dbReference>
<keyword evidence="2 10" id="KW-0349">Heme</keyword>
<feature type="binding site" evidence="9">
    <location>
        <position position="213"/>
    </location>
    <ligand>
        <name>FAD</name>
        <dbReference type="ChEBI" id="CHEBI:57692"/>
    </ligand>
</feature>
<evidence type="ECO:0000256" key="4">
    <source>
        <dbReference type="ARBA" id="ARBA00022723"/>
    </source>
</evidence>
<dbReference type="InterPro" id="IPR039261">
    <property type="entry name" value="FNR_nucleotide-bd"/>
</dbReference>
<evidence type="ECO:0000256" key="5">
    <source>
        <dbReference type="ARBA" id="ARBA00022827"/>
    </source>
</evidence>
<comment type="similarity">
    <text evidence="10">Belongs to the cytochrome b5 family.</text>
</comment>
<dbReference type="SUPFAM" id="SSF52343">
    <property type="entry name" value="Ferredoxin reductase-like, C-terminal NADP-linked domain"/>
    <property type="match status" value="1"/>
</dbReference>
<evidence type="ECO:0000256" key="6">
    <source>
        <dbReference type="ARBA" id="ARBA00023002"/>
    </source>
</evidence>
<evidence type="ECO:0000256" key="1">
    <source>
        <dbReference type="ARBA" id="ARBA00001974"/>
    </source>
</evidence>
<dbReference type="PANTHER" id="PTHR19370">
    <property type="entry name" value="NADH-CYTOCHROME B5 REDUCTASE"/>
    <property type="match status" value="1"/>
</dbReference>
<dbReference type="InterPro" id="IPR008333">
    <property type="entry name" value="Cbr1-like_FAD-bd_dom"/>
</dbReference>
<feature type="binding site" evidence="9">
    <location>
        <position position="222"/>
    </location>
    <ligand>
        <name>FAD</name>
        <dbReference type="ChEBI" id="CHEBI:57692"/>
    </ligand>
</feature>
<dbReference type="PRINTS" id="PR00371">
    <property type="entry name" value="FPNCR"/>
</dbReference>
<feature type="domain" description="Cytochrome b5 heme-binding" evidence="11">
    <location>
        <begin position="46"/>
        <end position="122"/>
    </location>
</feature>
<dbReference type="InterPro" id="IPR036400">
    <property type="entry name" value="Cyt_B5-like_heme/steroid_sf"/>
</dbReference>
<dbReference type="InterPro" id="IPR001199">
    <property type="entry name" value="Cyt_B5-like_heme/steroid-bd"/>
</dbReference>
<keyword evidence="3 9" id="KW-0285">Flavoprotein</keyword>
<evidence type="ECO:0000259" key="11">
    <source>
        <dbReference type="PROSITE" id="PS50255"/>
    </source>
</evidence>
<dbReference type="AlphaFoldDB" id="A0AAD5Q742"/>
<keyword evidence="14" id="KW-1185">Reference proteome</keyword>
<dbReference type="PRINTS" id="PR00406">
    <property type="entry name" value="CYTB5RDTASE"/>
</dbReference>
<gene>
    <name evidence="13" type="ORF">P43SY_004601</name>
</gene>
<dbReference type="PANTHER" id="PTHR19370:SF185">
    <property type="entry name" value="NADH-CYTOCHROME B5 REDUCTASE"/>
    <property type="match status" value="1"/>
</dbReference>
<dbReference type="SUPFAM" id="SSF63380">
    <property type="entry name" value="Riboflavin synthase domain-like"/>
    <property type="match status" value="1"/>
</dbReference>
<dbReference type="CDD" id="cd06183">
    <property type="entry name" value="cyt_b5_reduct_like"/>
    <property type="match status" value="1"/>
</dbReference>
<evidence type="ECO:0000256" key="10">
    <source>
        <dbReference type="RuleBase" id="RU362121"/>
    </source>
</evidence>
<dbReference type="InterPro" id="IPR001834">
    <property type="entry name" value="CBR-like"/>
</dbReference>
<feature type="binding site" evidence="9">
    <location>
        <position position="223"/>
    </location>
    <ligand>
        <name>FAD</name>
        <dbReference type="ChEBI" id="CHEBI:57692"/>
    </ligand>
</feature>
<accession>A0AAD5Q742</accession>
<comment type="caution">
    <text evidence="13">The sequence shown here is derived from an EMBL/GenBank/DDBJ whole genome shotgun (WGS) entry which is preliminary data.</text>
</comment>
<keyword evidence="4 10" id="KW-0479">Metal-binding</keyword>
<dbReference type="InterPro" id="IPR017938">
    <property type="entry name" value="Riboflavin_synthase-like_b-brl"/>
</dbReference>
<proteinExistence type="inferred from homology"/>
<keyword evidence="7 10" id="KW-0408">Iron</keyword>
<feature type="binding site" evidence="9">
    <location>
        <position position="215"/>
    </location>
    <ligand>
        <name>FAD</name>
        <dbReference type="ChEBI" id="CHEBI:57692"/>
    </ligand>
</feature>
<evidence type="ECO:0000256" key="8">
    <source>
        <dbReference type="ARBA" id="ARBA00023027"/>
    </source>
</evidence>
<sequence length="398" mass="43475">MMGNGSRITMQRNRKVTLPPGYSQLHWMRLTQSGQDLSGLRGGPKRRLIPMDEVALHNTEDDCWSVLDGRVYNLTAYLKFHPGGVATVMMSAGADCTALFNENHAWVNGHSMLEKCYIGDLDPDSVDAGDDSSAAASPFALDATHWRPFKLLMKQRVCEMTYKFTFELPPGKKLGLEIPGQHLKVRATINDRVIERAYTPTSKFSQMGSFDLVIKLYPDGAMSSFLETLSVGATVEMLGPHGAIGYPAPRTVTRGSKTVQSEATHLVLLAGGTGITPMLQLVRAVFERSEDTATRVTLLYASRSLAFAIALEQLEPLANMFPARFSLHHFLSQASPDDAKQLGAFTIGRLDGAALAQHVPHATDGVAAFLCGPPDFEDAVRQTLETALGFGDHQIHQF</sequence>
<organism evidence="13 14">
    <name type="scientific">Pythium insidiosum</name>
    <name type="common">Pythiosis disease agent</name>
    <dbReference type="NCBI Taxonomy" id="114742"/>
    <lineage>
        <taxon>Eukaryota</taxon>
        <taxon>Sar</taxon>
        <taxon>Stramenopiles</taxon>
        <taxon>Oomycota</taxon>
        <taxon>Peronosporomycetes</taxon>
        <taxon>Pythiales</taxon>
        <taxon>Pythiaceae</taxon>
        <taxon>Pythium</taxon>
    </lineage>
</organism>
<feature type="binding site" evidence="9">
    <location>
        <position position="276"/>
    </location>
    <ligand>
        <name>FAD</name>
        <dbReference type="ChEBI" id="CHEBI:57692"/>
    </ligand>
</feature>